<proteinExistence type="predicted"/>
<evidence type="ECO:0008006" key="4">
    <source>
        <dbReference type="Google" id="ProtNLM"/>
    </source>
</evidence>
<keyword evidence="1" id="KW-0812">Transmembrane</keyword>
<organism evidence="2 3">
    <name type="scientific">candidate division WWE3 bacterium</name>
    <dbReference type="NCBI Taxonomy" id="2053526"/>
    <lineage>
        <taxon>Bacteria</taxon>
        <taxon>Katanobacteria</taxon>
    </lineage>
</organism>
<reference evidence="2 3" key="1">
    <citation type="journal article" date="2020" name="Biotechnol. Biofuels">
        <title>New insights from the biogas microbiome by comprehensive genome-resolved metagenomics of nearly 1600 species originating from multiple anaerobic digesters.</title>
        <authorList>
            <person name="Campanaro S."/>
            <person name="Treu L."/>
            <person name="Rodriguez-R L.M."/>
            <person name="Kovalovszki A."/>
            <person name="Ziels R.M."/>
            <person name="Maus I."/>
            <person name="Zhu X."/>
            <person name="Kougias P.G."/>
            <person name="Basile A."/>
            <person name="Luo G."/>
            <person name="Schluter A."/>
            <person name="Konstantinidis K.T."/>
            <person name="Angelidaki I."/>
        </authorList>
    </citation>
    <scope>NUCLEOTIDE SEQUENCE [LARGE SCALE GENOMIC DNA]</scope>
    <source>
        <strain evidence="2">AS27yjCOA_165</strain>
    </source>
</reference>
<feature type="transmembrane region" description="Helical" evidence="1">
    <location>
        <begin position="6"/>
        <end position="25"/>
    </location>
</feature>
<name>A0A7X9HG80_UNCKA</name>
<feature type="transmembrane region" description="Helical" evidence="1">
    <location>
        <begin position="105"/>
        <end position="124"/>
    </location>
</feature>
<gene>
    <name evidence="2" type="ORF">GYA27_00395</name>
</gene>
<dbReference type="AlphaFoldDB" id="A0A7X9HG80"/>
<dbReference type="EMBL" id="JAAZNL010000004">
    <property type="protein sequence ID" value="NMB69649.1"/>
    <property type="molecule type" value="Genomic_DNA"/>
</dbReference>
<keyword evidence="1" id="KW-1133">Transmembrane helix</keyword>
<comment type="caution">
    <text evidence="2">The sequence shown here is derived from an EMBL/GenBank/DDBJ whole genome shotgun (WGS) entry which is preliminary data.</text>
</comment>
<feature type="transmembrane region" description="Helical" evidence="1">
    <location>
        <begin position="34"/>
        <end position="55"/>
    </location>
</feature>
<feature type="transmembrane region" description="Helical" evidence="1">
    <location>
        <begin position="75"/>
        <end position="98"/>
    </location>
</feature>
<sequence>MPLWIHEILHFSIFAVLYGFTGLFYKPFKDVRHFLIGFMSAVLIDLDHLLDYFLFNGFSRFNLFEFLSCDFYNKAGKAFILFHGWEYLAIILVVAILLKKTKWSSVAFAFALGMCAHLLFDTYVNGLPDYFYFISLRILNGFTL</sequence>
<evidence type="ECO:0000256" key="1">
    <source>
        <dbReference type="SAM" id="Phobius"/>
    </source>
</evidence>
<protein>
    <recommendedName>
        <fullName evidence="4">Metal-dependent hydrolase</fullName>
    </recommendedName>
</protein>
<evidence type="ECO:0000313" key="2">
    <source>
        <dbReference type="EMBL" id="NMB69649.1"/>
    </source>
</evidence>
<evidence type="ECO:0000313" key="3">
    <source>
        <dbReference type="Proteomes" id="UP000526033"/>
    </source>
</evidence>
<dbReference type="Proteomes" id="UP000526033">
    <property type="component" value="Unassembled WGS sequence"/>
</dbReference>
<keyword evidence="1" id="KW-0472">Membrane</keyword>
<accession>A0A7X9HG80</accession>